<dbReference type="Proteomes" id="UP000033047">
    <property type="component" value="Unassembled WGS sequence"/>
</dbReference>
<comment type="similarity">
    <text evidence="1">Belongs to the outer membrane factor (OMF) (TC 1.B.17) family.</text>
</comment>
<dbReference type="RefSeq" id="WP_010803109.1">
    <property type="nucleotide sequence ID" value="NZ_KQ033913.1"/>
</dbReference>
<dbReference type="PANTHER" id="PTHR30203">
    <property type="entry name" value="OUTER MEMBRANE CATION EFFLUX PROTEIN"/>
    <property type="match status" value="1"/>
</dbReference>
<dbReference type="InterPro" id="IPR010131">
    <property type="entry name" value="MdtP/NodT-like"/>
</dbReference>
<gene>
    <name evidence="3" type="ORF">HMPREF1535_03792</name>
</gene>
<sequence>MGKRFILLLLVLPVFCYVTRAEGQSVKLTLQEAGQRFATCNLELIAERYNIDIAEAGVIQARLFENPVISLEQNVYNRLNGKYFDVGKEGEAVIEIEQLIYIAGQRNKRVRVEKLNKEMAVYQFEEVLRTLRSELNSKFIEIYYTRKSLSVYDKEIDYLERLLEAMKEQNEKGNISLLEKSRIQALLLSLQQERNDALNRLIALQGDMRLLLGLEADETFEPVFDASVLKQMDTGAVPFAELSERLAGRPDMKMARTNIQVSRANVSLQKSLAFPEVSLKGSYDRAGNFCDNYFAVGLSISVPVFNRNQGNIKSARLAVLQNTNREELARRQAETELFTSYARLEKAVKLYRSSNFELERDFGTIIEGVNSNYQKRNISLLEFIDYYQAYKETCLQLYQTEKDVFLAMEEVNTVTGSDVFSY</sequence>
<evidence type="ECO:0000256" key="2">
    <source>
        <dbReference type="SAM" id="Coils"/>
    </source>
</evidence>
<dbReference type="Pfam" id="PF02321">
    <property type="entry name" value="OEP"/>
    <property type="match status" value="2"/>
</dbReference>
<name>A0A0F5ISM8_9BACT</name>
<evidence type="ECO:0000313" key="3">
    <source>
        <dbReference type="EMBL" id="KKB48564.1"/>
    </source>
</evidence>
<accession>A0A0F5ISM8</accession>
<dbReference type="HOGENOM" id="CLU_012817_14_4_10"/>
<evidence type="ECO:0000256" key="1">
    <source>
        <dbReference type="ARBA" id="ARBA00007613"/>
    </source>
</evidence>
<organism evidence="3 4">
    <name type="scientific">Parabacteroides goldsteinii DSM 19448 = WAL 12034</name>
    <dbReference type="NCBI Taxonomy" id="927665"/>
    <lineage>
        <taxon>Bacteria</taxon>
        <taxon>Pseudomonadati</taxon>
        <taxon>Bacteroidota</taxon>
        <taxon>Bacteroidia</taxon>
        <taxon>Bacteroidales</taxon>
        <taxon>Tannerellaceae</taxon>
        <taxon>Parabacteroides</taxon>
    </lineage>
</organism>
<dbReference type="AlphaFoldDB" id="A0A0F5ISM8"/>
<evidence type="ECO:0000313" key="4">
    <source>
        <dbReference type="Proteomes" id="UP000033047"/>
    </source>
</evidence>
<dbReference type="PANTHER" id="PTHR30203:SF23">
    <property type="entry name" value="OUTER MEMBRANE EFFLUX PROTEIN"/>
    <property type="match status" value="1"/>
</dbReference>
<proteinExistence type="inferred from homology"/>
<dbReference type="Gene3D" id="1.20.1600.10">
    <property type="entry name" value="Outer membrane efflux proteins (OEP)"/>
    <property type="match status" value="1"/>
</dbReference>
<evidence type="ECO:0008006" key="5">
    <source>
        <dbReference type="Google" id="ProtNLM"/>
    </source>
</evidence>
<reference evidence="3 4" key="1">
    <citation type="submission" date="2013-04" db="EMBL/GenBank/DDBJ databases">
        <title>The Genome Sequence of Parabacteroides goldsteinii DSM 19448.</title>
        <authorList>
            <consortium name="The Broad Institute Genomics Platform"/>
            <person name="Earl A."/>
            <person name="Ward D."/>
            <person name="Feldgarden M."/>
            <person name="Gevers D."/>
            <person name="Martens E."/>
            <person name="Sakamoto M."/>
            <person name="Benno Y."/>
            <person name="Song Y."/>
            <person name="Liu C."/>
            <person name="Lee J."/>
            <person name="Bolanos M."/>
            <person name="Vaisanen M.L."/>
            <person name="Finegold S.M."/>
            <person name="Walker B."/>
            <person name="Young S."/>
            <person name="Zeng Q."/>
            <person name="Gargeya S."/>
            <person name="Fitzgerald M."/>
            <person name="Haas B."/>
            <person name="Abouelleil A."/>
            <person name="Allen A.W."/>
            <person name="Alvarado L."/>
            <person name="Arachchi H.M."/>
            <person name="Berlin A.M."/>
            <person name="Chapman S.B."/>
            <person name="Gainer-Dewar J."/>
            <person name="Goldberg J."/>
            <person name="Griggs A."/>
            <person name="Gujja S."/>
            <person name="Hansen M."/>
            <person name="Howarth C."/>
            <person name="Imamovic A."/>
            <person name="Ireland A."/>
            <person name="Larimer J."/>
            <person name="McCowan C."/>
            <person name="Murphy C."/>
            <person name="Pearson M."/>
            <person name="Poon T.W."/>
            <person name="Priest M."/>
            <person name="Roberts A."/>
            <person name="Saif S."/>
            <person name="Shea T."/>
            <person name="Sisk P."/>
            <person name="Sykes S."/>
            <person name="Wortman J."/>
            <person name="Nusbaum C."/>
            <person name="Birren B."/>
        </authorList>
    </citation>
    <scope>NUCLEOTIDE SEQUENCE [LARGE SCALE GENOMIC DNA]</scope>
    <source>
        <strain evidence="3 4">DSM 19448</strain>
    </source>
</reference>
<feature type="coiled-coil region" evidence="2">
    <location>
        <begin position="149"/>
        <end position="207"/>
    </location>
</feature>
<dbReference type="InterPro" id="IPR003423">
    <property type="entry name" value="OMP_efflux"/>
</dbReference>
<keyword evidence="2" id="KW-0175">Coiled coil</keyword>
<dbReference type="GO" id="GO:0015562">
    <property type="term" value="F:efflux transmembrane transporter activity"/>
    <property type="evidence" value="ECO:0007669"/>
    <property type="project" value="InterPro"/>
</dbReference>
<dbReference type="EMBL" id="AQHV01000021">
    <property type="protein sequence ID" value="KKB48564.1"/>
    <property type="molecule type" value="Genomic_DNA"/>
</dbReference>
<comment type="caution">
    <text evidence="3">The sequence shown here is derived from an EMBL/GenBank/DDBJ whole genome shotgun (WGS) entry which is preliminary data.</text>
</comment>
<dbReference type="SUPFAM" id="SSF56954">
    <property type="entry name" value="Outer membrane efflux proteins (OEP)"/>
    <property type="match status" value="1"/>
</dbReference>
<dbReference type="STRING" id="927665.HMPREF1535_03792"/>
<dbReference type="PATRIC" id="fig|927665.4.peg.3897"/>
<protein>
    <recommendedName>
        <fullName evidence="5">TolC family type I secretion outer membrane protein</fullName>
    </recommendedName>
</protein>